<dbReference type="EMBL" id="MRZV01000126">
    <property type="protein sequence ID" value="PIK57999.1"/>
    <property type="molecule type" value="Genomic_DNA"/>
</dbReference>
<keyword evidence="5" id="KW-1185">Reference proteome</keyword>
<evidence type="ECO:0000313" key="5">
    <source>
        <dbReference type="Proteomes" id="UP000230750"/>
    </source>
</evidence>
<sequence length="283" mass="31657">MAHVFKDRANKTIQNEYKSASQLAAFQKHSSSIGRPKSVLKKGMKALKKVKKRKQSPSLGSLPPDLMTSNERYNGDGPITEVPVGSHQEGARPKQQSSPQSHVQFSSELHERLLPGNVSQVGSITSYGSCSSDSSYEDTSGTRTTPSIPKNGQNEYKLRRKDEGTKHKSPNTKESDKKTHPCKRAWKKASKLFKKREKSKKRKTNPSLAELQQQTEEVAAAMRENGKRILQRGEHIDTLMARADSLNKVAETFQKNTREIPAGRCCIWKSIRNLFSKCNCCTA</sequence>
<feature type="compositionally biased region" description="Polar residues" evidence="2">
    <location>
        <begin position="19"/>
        <end position="33"/>
    </location>
</feature>
<gene>
    <name evidence="4" type="ORF">BSL78_05087</name>
</gene>
<dbReference type="AlphaFoldDB" id="A0A2G8LCM0"/>
<name>A0A2G8LCM0_STIJA</name>
<comment type="caution">
    <text evidence="4">The sequence shown here is derived from an EMBL/GenBank/DDBJ whole genome shotgun (WGS) entry which is preliminary data.</text>
</comment>
<reference evidence="4 5" key="1">
    <citation type="journal article" date="2017" name="PLoS Biol.">
        <title>The sea cucumber genome provides insights into morphological evolution and visceral regeneration.</title>
        <authorList>
            <person name="Zhang X."/>
            <person name="Sun L."/>
            <person name="Yuan J."/>
            <person name="Sun Y."/>
            <person name="Gao Y."/>
            <person name="Zhang L."/>
            <person name="Li S."/>
            <person name="Dai H."/>
            <person name="Hamel J.F."/>
            <person name="Liu C."/>
            <person name="Yu Y."/>
            <person name="Liu S."/>
            <person name="Lin W."/>
            <person name="Guo K."/>
            <person name="Jin S."/>
            <person name="Xu P."/>
            <person name="Storey K.B."/>
            <person name="Huan P."/>
            <person name="Zhang T."/>
            <person name="Zhou Y."/>
            <person name="Zhang J."/>
            <person name="Lin C."/>
            <person name="Li X."/>
            <person name="Xing L."/>
            <person name="Huo D."/>
            <person name="Sun M."/>
            <person name="Wang L."/>
            <person name="Mercier A."/>
            <person name="Li F."/>
            <person name="Yang H."/>
            <person name="Xiang J."/>
        </authorList>
    </citation>
    <scope>NUCLEOTIDE SEQUENCE [LARGE SCALE GENOMIC DNA]</scope>
    <source>
        <strain evidence="4">Shaxun</strain>
        <tissue evidence="4">Muscle</tissue>
    </source>
</reference>
<dbReference type="Pfam" id="PF00957">
    <property type="entry name" value="Synaptobrevin"/>
    <property type="match status" value="1"/>
</dbReference>
<evidence type="ECO:0000256" key="2">
    <source>
        <dbReference type="SAM" id="MobiDB-lite"/>
    </source>
</evidence>
<evidence type="ECO:0000313" key="4">
    <source>
        <dbReference type="EMBL" id="PIK57999.1"/>
    </source>
</evidence>
<feature type="compositionally biased region" description="Low complexity" evidence="2">
    <location>
        <begin position="122"/>
        <end position="142"/>
    </location>
</feature>
<proteinExistence type="predicted"/>
<organism evidence="4 5">
    <name type="scientific">Stichopus japonicus</name>
    <name type="common">Sea cucumber</name>
    <dbReference type="NCBI Taxonomy" id="307972"/>
    <lineage>
        <taxon>Eukaryota</taxon>
        <taxon>Metazoa</taxon>
        <taxon>Echinodermata</taxon>
        <taxon>Eleutherozoa</taxon>
        <taxon>Echinozoa</taxon>
        <taxon>Holothuroidea</taxon>
        <taxon>Aspidochirotacea</taxon>
        <taxon>Aspidochirotida</taxon>
        <taxon>Stichopodidae</taxon>
        <taxon>Apostichopus</taxon>
    </lineage>
</organism>
<feature type="compositionally biased region" description="Basic residues" evidence="2">
    <location>
        <begin position="38"/>
        <end position="55"/>
    </location>
</feature>
<feature type="compositionally biased region" description="Basic and acidic residues" evidence="2">
    <location>
        <begin position="156"/>
        <end position="179"/>
    </location>
</feature>
<feature type="domain" description="V-SNARE coiled-coil homology" evidence="3">
    <location>
        <begin position="207"/>
        <end position="269"/>
    </location>
</feature>
<feature type="compositionally biased region" description="Polar residues" evidence="2">
    <location>
        <begin position="143"/>
        <end position="154"/>
    </location>
</feature>
<dbReference type="CDD" id="cd15843">
    <property type="entry name" value="R-SNARE"/>
    <property type="match status" value="1"/>
</dbReference>
<dbReference type="PROSITE" id="PS50892">
    <property type="entry name" value="V_SNARE"/>
    <property type="match status" value="1"/>
</dbReference>
<evidence type="ECO:0000259" key="3">
    <source>
        <dbReference type="PROSITE" id="PS50892"/>
    </source>
</evidence>
<accession>A0A2G8LCM0</accession>
<evidence type="ECO:0000256" key="1">
    <source>
        <dbReference type="PROSITE-ProRule" id="PRU00290"/>
    </source>
</evidence>
<feature type="compositionally biased region" description="Polar residues" evidence="2">
    <location>
        <begin position="94"/>
        <end position="107"/>
    </location>
</feature>
<keyword evidence="1" id="KW-0175">Coiled coil</keyword>
<dbReference type="InterPro" id="IPR042855">
    <property type="entry name" value="V_SNARE_CC"/>
</dbReference>
<feature type="region of interest" description="Disordered" evidence="2">
    <location>
        <begin position="19"/>
        <end position="183"/>
    </location>
</feature>
<dbReference type="OrthoDB" id="190375at2759"/>
<protein>
    <recommendedName>
        <fullName evidence="3">V-SNARE coiled-coil homology domain-containing protein</fullName>
    </recommendedName>
</protein>
<dbReference type="SUPFAM" id="SSF58038">
    <property type="entry name" value="SNARE fusion complex"/>
    <property type="match status" value="1"/>
</dbReference>
<dbReference type="Proteomes" id="UP000230750">
    <property type="component" value="Unassembled WGS sequence"/>
</dbReference>
<dbReference type="Gene3D" id="1.20.5.110">
    <property type="match status" value="1"/>
</dbReference>